<feature type="transmembrane region" description="Helical" evidence="1">
    <location>
        <begin position="120"/>
        <end position="140"/>
    </location>
</feature>
<organism evidence="2 3">
    <name type="scientific">Crassaminicella thermophila</name>
    <dbReference type="NCBI Taxonomy" id="2599308"/>
    <lineage>
        <taxon>Bacteria</taxon>
        <taxon>Bacillati</taxon>
        <taxon>Bacillota</taxon>
        <taxon>Clostridia</taxon>
        <taxon>Eubacteriales</taxon>
        <taxon>Clostridiaceae</taxon>
        <taxon>Crassaminicella</taxon>
    </lineage>
</organism>
<accession>A0A5C0SDM7</accession>
<gene>
    <name evidence="2" type="ORF">FQB35_00875</name>
</gene>
<evidence type="ECO:0000256" key="1">
    <source>
        <dbReference type="SAM" id="Phobius"/>
    </source>
</evidence>
<dbReference type="EMBL" id="CP042243">
    <property type="protein sequence ID" value="QEK11039.1"/>
    <property type="molecule type" value="Genomic_DNA"/>
</dbReference>
<name>A0A5C0SDM7_CRATE</name>
<sequence>MDYLIHFFSAWISFIGPMSVLNIKTTYKQQFLYTFILGSVAIISRSLYQWIQMPFGVHTIIYIVTAVFLMKKIIKSLSLVKTILIVWVSILIIIITEIIVTFPLQVYFGISLTNAESNPVLVFLLGGIGSNIGLIFMWLIGKYVRKNKKVIS</sequence>
<dbReference type="KEGG" id="crs:FQB35_00875"/>
<proteinExistence type="predicted"/>
<keyword evidence="1" id="KW-0472">Membrane</keyword>
<keyword evidence="3" id="KW-1185">Reference proteome</keyword>
<dbReference type="AlphaFoldDB" id="A0A5C0SDM7"/>
<reference evidence="2 3" key="1">
    <citation type="submission" date="2019-07" db="EMBL/GenBank/DDBJ databases">
        <title>Complete genome of Crassaminicella thermophila SY095.</title>
        <authorList>
            <person name="Li X."/>
        </authorList>
    </citation>
    <scope>NUCLEOTIDE SEQUENCE [LARGE SCALE GENOMIC DNA]</scope>
    <source>
        <strain evidence="2 3">SY095</strain>
    </source>
</reference>
<feature type="transmembrane region" description="Helical" evidence="1">
    <location>
        <begin position="6"/>
        <end position="23"/>
    </location>
</feature>
<dbReference type="RefSeq" id="WP_148808114.1">
    <property type="nucleotide sequence ID" value="NZ_CP042243.1"/>
</dbReference>
<keyword evidence="1" id="KW-1133">Transmembrane helix</keyword>
<protein>
    <submittedName>
        <fullName evidence="2">Uncharacterized protein</fullName>
    </submittedName>
</protein>
<evidence type="ECO:0000313" key="3">
    <source>
        <dbReference type="Proteomes" id="UP000324646"/>
    </source>
</evidence>
<dbReference type="Proteomes" id="UP000324646">
    <property type="component" value="Chromosome"/>
</dbReference>
<keyword evidence="1" id="KW-0812">Transmembrane</keyword>
<feature type="transmembrane region" description="Helical" evidence="1">
    <location>
        <begin position="82"/>
        <end position="108"/>
    </location>
</feature>
<evidence type="ECO:0000313" key="2">
    <source>
        <dbReference type="EMBL" id="QEK11039.1"/>
    </source>
</evidence>
<feature type="transmembrane region" description="Helical" evidence="1">
    <location>
        <begin position="30"/>
        <end position="47"/>
    </location>
</feature>
<feature type="transmembrane region" description="Helical" evidence="1">
    <location>
        <begin position="53"/>
        <end position="70"/>
    </location>
</feature>